<feature type="region of interest" description="Disordered" evidence="1">
    <location>
        <begin position="363"/>
        <end position="385"/>
    </location>
</feature>
<name>A0A484KBB8_9ASTE</name>
<evidence type="ECO:0000259" key="2">
    <source>
        <dbReference type="PROSITE" id="PS50994"/>
    </source>
</evidence>
<dbReference type="Gene3D" id="3.30.420.10">
    <property type="entry name" value="Ribonuclease H-like superfamily/Ribonuclease H"/>
    <property type="match status" value="1"/>
</dbReference>
<dbReference type="Proteomes" id="UP000595140">
    <property type="component" value="Unassembled WGS sequence"/>
</dbReference>
<dbReference type="InterPro" id="IPR001584">
    <property type="entry name" value="Integrase_cat-core"/>
</dbReference>
<dbReference type="PANTHER" id="PTHR37984:SF5">
    <property type="entry name" value="PROTEIN NYNRIN-LIKE"/>
    <property type="match status" value="1"/>
</dbReference>
<dbReference type="SUPFAM" id="SSF53098">
    <property type="entry name" value="Ribonuclease H-like"/>
    <property type="match status" value="1"/>
</dbReference>
<dbReference type="Pfam" id="PF00665">
    <property type="entry name" value="rve"/>
    <property type="match status" value="1"/>
</dbReference>
<dbReference type="InterPro" id="IPR036397">
    <property type="entry name" value="RNaseH_sf"/>
</dbReference>
<feature type="domain" description="Integrase catalytic" evidence="2">
    <location>
        <begin position="150"/>
        <end position="342"/>
    </location>
</feature>
<protein>
    <recommendedName>
        <fullName evidence="2">Integrase catalytic domain-containing protein</fullName>
    </recommendedName>
</protein>
<dbReference type="GO" id="GO:0015074">
    <property type="term" value="P:DNA integration"/>
    <property type="evidence" value="ECO:0007669"/>
    <property type="project" value="InterPro"/>
</dbReference>
<dbReference type="InterPro" id="IPR012337">
    <property type="entry name" value="RNaseH-like_sf"/>
</dbReference>
<dbReference type="EMBL" id="OOIL02000148">
    <property type="protein sequence ID" value="VFQ61144.1"/>
    <property type="molecule type" value="Genomic_DNA"/>
</dbReference>
<gene>
    <name evidence="3" type="ORF">CCAM_LOCUS2920</name>
</gene>
<dbReference type="OrthoDB" id="1432755at2759"/>
<reference evidence="3 4" key="1">
    <citation type="submission" date="2018-04" db="EMBL/GenBank/DDBJ databases">
        <authorList>
            <person name="Vogel A."/>
        </authorList>
    </citation>
    <scope>NUCLEOTIDE SEQUENCE [LARGE SCALE GENOMIC DNA]</scope>
</reference>
<dbReference type="PANTHER" id="PTHR37984">
    <property type="entry name" value="PROTEIN CBG26694"/>
    <property type="match status" value="1"/>
</dbReference>
<evidence type="ECO:0000313" key="4">
    <source>
        <dbReference type="Proteomes" id="UP000595140"/>
    </source>
</evidence>
<evidence type="ECO:0000313" key="3">
    <source>
        <dbReference type="EMBL" id="VFQ61144.1"/>
    </source>
</evidence>
<proteinExistence type="predicted"/>
<evidence type="ECO:0000256" key="1">
    <source>
        <dbReference type="SAM" id="MobiDB-lite"/>
    </source>
</evidence>
<keyword evidence="4" id="KW-1185">Reference proteome</keyword>
<organism evidence="3 4">
    <name type="scientific">Cuscuta campestris</name>
    <dbReference type="NCBI Taxonomy" id="132261"/>
    <lineage>
        <taxon>Eukaryota</taxon>
        <taxon>Viridiplantae</taxon>
        <taxon>Streptophyta</taxon>
        <taxon>Embryophyta</taxon>
        <taxon>Tracheophyta</taxon>
        <taxon>Spermatophyta</taxon>
        <taxon>Magnoliopsida</taxon>
        <taxon>eudicotyledons</taxon>
        <taxon>Gunneridae</taxon>
        <taxon>Pentapetalae</taxon>
        <taxon>asterids</taxon>
        <taxon>lamiids</taxon>
        <taxon>Solanales</taxon>
        <taxon>Convolvulaceae</taxon>
        <taxon>Cuscuteae</taxon>
        <taxon>Cuscuta</taxon>
        <taxon>Cuscuta subgen. Grammica</taxon>
        <taxon>Cuscuta sect. Cleistogrammica</taxon>
    </lineage>
</organism>
<feature type="region of interest" description="Disordered" evidence="1">
    <location>
        <begin position="102"/>
        <end position="133"/>
    </location>
</feature>
<dbReference type="GO" id="GO:0003676">
    <property type="term" value="F:nucleic acid binding"/>
    <property type="evidence" value="ECO:0007669"/>
    <property type="project" value="InterPro"/>
</dbReference>
<dbReference type="InterPro" id="IPR050951">
    <property type="entry name" value="Retrovirus_Pol_polyprotein"/>
</dbReference>
<dbReference type="PROSITE" id="PS50994">
    <property type="entry name" value="INTEGRASE"/>
    <property type="match status" value="1"/>
</dbReference>
<accession>A0A484KBB8</accession>
<sequence length="385" mass="43094">MIGSTGSQKETIDDWDTLAEKFLTHFAANKRQRLPYSHLLNICIRKGEVHGADDQALVAMFQAALPRGEVRKELRKNPPPTYQETLARAKFLASEEFDDAPDYEATSAKRAPADSGEIAKKRRKKKDYTAGPRTPSAGVYSVGTLVGTDRELAPSPLPQIEAYAVSSSVKYCEYHRNNTHNTKECFTLQKKMHRLIARGPAPRDDGAAFSQAIDYFTKWVEVAPLASIIGAQCQKFLAKQVICCFGVPEHIITDNGTQFESKTFNDFLESWGIKHSYASVGYPQTNGQVENANRTIVDGLKLNLEACGGESAEELPYILWTYRTTPRRETRETPFALCYKFEAREPTEISIATPSAMRKSWQASSTSCMKDEKRPSYGQRIIEGK</sequence>
<dbReference type="AlphaFoldDB" id="A0A484KBB8"/>